<dbReference type="Gene3D" id="1.20.1740.10">
    <property type="entry name" value="Amino acid/polyamine transporter I"/>
    <property type="match status" value="1"/>
</dbReference>
<name>A0ABV6PAH4_9MICC</name>
<gene>
    <name evidence="7" type="ORF">ACFFFR_06925</name>
</gene>
<feature type="transmembrane region" description="Helical" evidence="6">
    <location>
        <begin position="126"/>
        <end position="144"/>
    </location>
</feature>
<feature type="transmembrane region" description="Helical" evidence="6">
    <location>
        <begin position="392"/>
        <end position="421"/>
    </location>
</feature>
<protein>
    <submittedName>
        <fullName evidence="7">APC family permease</fullName>
    </submittedName>
</protein>
<dbReference type="Proteomes" id="UP001589862">
    <property type="component" value="Unassembled WGS sequence"/>
</dbReference>
<reference evidence="7 8" key="1">
    <citation type="submission" date="2024-09" db="EMBL/GenBank/DDBJ databases">
        <authorList>
            <person name="Sun Q."/>
            <person name="Mori K."/>
        </authorList>
    </citation>
    <scope>NUCLEOTIDE SEQUENCE [LARGE SCALE GENOMIC DNA]</scope>
    <source>
        <strain evidence="7 8">NCAIM B.02604</strain>
    </source>
</reference>
<dbReference type="PANTHER" id="PTHR42770">
    <property type="entry name" value="AMINO ACID TRANSPORTER-RELATED"/>
    <property type="match status" value="1"/>
</dbReference>
<feature type="transmembrane region" description="Helical" evidence="6">
    <location>
        <begin position="151"/>
        <end position="173"/>
    </location>
</feature>
<comment type="subcellular location">
    <subcellularLocation>
        <location evidence="1">Cell membrane</location>
        <topology evidence="1">Multi-pass membrane protein</topology>
    </subcellularLocation>
</comment>
<comment type="caution">
    <text evidence="7">The sequence shown here is derived from an EMBL/GenBank/DDBJ whole genome shotgun (WGS) entry which is preliminary data.</text>
</comment>
<feature type="transmembrane region" description="Helical" evidence="6">
    <location>
        <begin position="20"/>
        <end position="42"/>
    </location>
</feature>
<accession>A0ABV6PAH4</accession>
<evidence type="ECO:0000256" key="2">
    <source>
        <dbReference type="ARBA" id="ARBA00022475"/>
    </source>
</evidence>
<feature type="transmembrane region" description="Helical" evidence="6">
    <location>
        <begin position="94"/>
        <end position="120"/>
    </location>
</feature>
<keyword evidence="2" id="KW-1003">Cell membrane</keyword>
<dbReference type="RefSeq" id="WP_377459048.1">
    <property type="nucleotide sequence ID" value="NZ_JBHLUB010000029.1"/>
</dbReference>
<keyword evidence="4 6" id="KW-1133">Transmembrane helix</keyword>
<feature type="transmembrane region" description="Helical" evidence="6">
    <location>
        <begin position="48"/>
        <end position="73"/>
    </location>
</feature>
<evidence type="ECO:0000256" key="3">
    <source>
        <dbReference type="ARBA" id="ARBA00022692"/>
    </source>
</evidence>
<dbReference type="EMBL" id="JBHLUB010000029">
    <property type="protein sequence ID" value="MFC0582116.1"/>
    <property type="molecule type" value="Genomic_DNA"/>
</dbReference>
<feature type="transmembrane region" description="Helical" evidence="6">
    <location>
        <begin position="232"/>
        <end position="252"/>
    </location>
</feature>
<feature type="transmembrane region" description="Helical" evidence="6">
    <location>
        <begin position="339"/>
        <end position="372"/>
    </location>
</feature>
<feature type="transmembrane region" description="Helical" evidence="6">
    <location>
        <begin position="283"/>
        <end position="307"/>
    </location>
</feature>
<dbReference type="InterPro" id="IPR002293">
    <property type="entry name" value="AA/rel_permease1"/>
</dbReference>
<keyword evidence="8" id="KW-1185">Reference proteome</keyword>
<dbReference type="PANTHER" id="PTHR42770:SF7">
    <property type="entry name" value="MEMBRANE PROTEIN"/>
    <property type="match status" value="1"/>
</dbReference>
<feature type="transmembrane region" description="Helical" evidence="6">
    <location>
        <begin position="193"/>
        <end position="212"/>
    </location>
</feature>
<organism evidence="7 8">
    <name type="scientific">Micrococcoides hystricis</name>
    <dbReference type="NCBI Taxonomy" id="1572761"/>
    <lineage>
        <taxon>Bacteria</taxon>
        <taxon>Bacillati</taxon>
        <taxon>Actinomycetota</taxon>
        <taxon>Actinomycetes</taxon>
        <taxon>Micrococcales</taxon>
        <taxon>Micrococcaceae</taxon>
        <taxon>Micrococcoides</taxon>
    </lineage>
</organism>
<proteinExistence type="predicted"/>
<dbReference type="InterPro" id="IPR050367">
    <property type="entry name" value="APC_superfamily"/>
</dbReference>
<keyword evidence="5 6" id="KW-0472">Membrane</keyword>
<dbReference type="PIRSF" id="PIRSF006060">
    <property type="entry name" value="AA_transporter"/>
    <property type="match status" value="1"/>
</dbReference>
<dbReference type="Pfam" id="PF13520">
    <property type="entry name" value="AA_permease_2"/>
    <property type="match status" value="1"/>
</dbReference>
<evidence type="ECO:0000256" key="6">
    <source>
        <dbReference type="SAM" id="Phobius"/>
    </source>
</evidence>
<evidence type="ECO:0000256" key="1">
    <source>
        <dbReference type="ARBA" id="ARBA00004651"/>
    </source>
</evidence>
<evidence type="ECO:0000313" key="7">
    <source>
        <dbReference type="EMBL" id="MFC0582116.1"/>
    </source>
</evidence>
<evidence type="ECO:0000256" key="4">
    <source>
        <dbReference type="ARBA" id="ARBA00022989"/>
    </source>
</evidence>
<sequence>MSTESASAPSLRRALSLPHAVIIGVGSMLGAGVFTVFGHAAAEAGGALLIALGLAAFVAFANATSSAQLAAVYPTSGGSYIFGREQLGPWRGFLAGWGFLIGKTASTAAMALTAAAYLVPGDSLGWPQRLAAAGIVLVIATINYRGVQRTATATAVIVGIVVAALAISIISGFTVSGAEVPLAEQLNPLLPETGVLGVVQAAGLFFFAFAGFARIATMGEEVTEPTKNIPRAILLALGTVLVLYVLISLMLLHTVGLQKLSGAPAPLAVAAGVVADESSTWSWLPVVIAPVAGLAACGALLALMTGIGRTTLAMARHDDLPNSLAAVHPKFGVPHRAEVILAAIVVVLVLTLDLRGAIGFSSFGVLLYYFIANWSALTQSAQVRRYPKALQIAGMIACVGIAFLQPLPAVIGGLIVFALGFGYRFWRQRKTVS</sequence>
<evidence type="ECO:0000256" key="5">
    <source>
        <dbReference type="ARBA" id="ARBA00023136"/>
    </source>
</evidence>
<evidence type="ECO:0000313" key="8">
    <source>
        <dbReference type="Proteomes" id="UP001589862"/>
    </source>
</evidence>
<keyword evidence="3 6" id="KW-0812">Transmembrane</keyword>